<dbReference type="Pfam" id="PF01758">
    <property type="entry name" value="SBF"/>
    <property type="match status" value="1"/>
</dbReference>
<proteinExistence type="predicted"/>
<dbReference type="EMBL" id="OX458932">
    <property type="protein sequence ID" value="CAI9085367.1"/>
    <property type="molecule type" value="Genomic_DNA"/>
</dbReference>
<feature type="transmembrane region" description="Helical" evidence="5">
    <location>
        <begin position="29"/>
        <end position="50"/>
    </location>
</feature>
<evidence type="ECO:0000313" key="7">
    <source>
        <dbReference type="Proteomes" id="UP001161497"/>
    </source>
</evidence>
<dbReference type="InterPro" id="IPR002657">
    <property type="entry name" value="BilAc:Na_symport/Acr3"/>
</dbReference>
<organism evidence="6 7">
    <name type="scientific">Candidatus Methylacidiphilum fumarolicum</name>
    <dbReference type="NCBI Taxonomy" id="591154"/>
    <lineage>
        <taxon>Bacteria</taxon>
        <taxon>Pseudomonadati</taxon>
        <taxon>Verrucomicrobiota</taxon>
        <taxon>Methylacidiphilae</taxon>
        <taxon>Methylacidiphilales</taxon>
        <taxon>Methylacidiphilaceae</taxon>
        <taxon>Methylacidiphilum (ex Ratnadevi et al. 2023)</taxon>
    </lineage>
</organism>
<dbReference type="InterPro" id="IPR038770">
    <property type="entry name" value="Na+/solute_symporter_sf"/>
</dbReference>
<evidence type="ECO:0000256" key="3">
    <source>
        <dbReference type="ARBA" id="ARBA00022989"/>
    </source>
</evidence>
<sequence>MGLALVSAMPVAGFSTVWSQNAGENVIFSLLLVLFTTFPSPLFSPCLLHWMEEMISGSNALDLHTVIAKRIGIFLLLFAILPTVGGSLCRCVLKDLKLNTIHYIENTFLLLLCYANSTASLPKTFQ</sequence>
<keyword evidence="2 5" id="KW-0812">Transmembrane</keyword>
<evidence type="ECO:0000256" key="2">
    <source>
        <dbReference type="ARBA" id="ARBA00022692"/>
    </source>
</evidence>
<keyword evidence="3 5" id="KW-1133">Transmembrane helix</keyword>
<reference evidence="6" key="1">
    <citation type="submission" date="2023-03" db="EMBL/GenBank/DDBJ databases">
        <authorList>
            <person name="Cremers G."/>
            <person name="Picone N."/>
        </authorList>
    </citation>
    <scope>NUCLEOTIDE SEQUENCE</scope>
    <source>
        <strain evidence="6">Sample_alias</strain>
    </source>
</reference>
<evidence type="ECO:0000313" key="6">
    <source>
        <dbReference type="EMBL" id="CAI9085367.1"/>
    </source>
</evidence>
<keyword evidence="7" id="KW-1185">Reference proteome</keyword>
<comment type="subcellular location">
    <subcellularLocation>
        <location evidence="1">Membrane</location>
        <topology evidence="1">Multi-pass membrane protein</topology>
    </subcellularLocation>
</comment>
<gene>
    <name evidence="6" type="ORF">MFUM_0996</name>
</gene>
<name>A0ABN8XHE0_9BACT</name>
<accession>A0ABN8XHE0</accession>
<protein>
    <submittedName>
        <fullName evidence="6">Uncharacterized protein</fullName>
    </submittedName>
</protein>
<evidence type="ECO:0000256" key="1">
    <source>
        <dbReference type="ARBA" id="ARBA00004141"/>
    </source>
</evidence>
<keyword evidence="4 5" id="KW-0472">Membrane</keyword>
<feature type="transmembrane region" description="Helical" evidence="5">
    <location>
        <begin position="71"/>
        <end position="88"/>
    </location>
</feature>
<evidence type="ECO:0000256" key="5">
    <source>
        <dbReference type="SAM" id="Phobius"/>
    </source>
</evidence>
<dbReference type="Gene3D" id="1.20.1530.20">
    <property type="match status" value="1"/>
</dbReference>
<dbReference type="Proteomes" id="UP001161497">
    <property type="component" value="Chromosome"/>
</dbReference>
<evidence type="ECO:0000256" key="4">
    <source>
        <dbReference type="ARBA" id="ARBA00023136"/>
    </source>
</evidence>